<dbReference type="Proteomes" id="UP000499080">
    <property type="component" value="Unassembled WGS sequence"/>
</dbReference>
<gene>
    <name evidence="1" type="ORF">AVEN_27233_1</name>
</gene>
<name>A0A4Y2C9V0_ARAVE</name>
<dbReference type="OrthoDB" id="10395092at2759"/>
<proteinExistence type="predicted"/>
<comment type="caution">
    <text evidence="1">The sequence shown here is derived from an EMBL/GenBank/DDBJ whole genome shotgun (WGS) entry which is preliminary data.</text>
</comment>
<accession>A0A4Y2C9V0</accession>
<evidence type="ECO:0000313" key="1">
    <source>
        <dbReference type="EMBL" id="GBM01133.1"/>
    </source>
</evidence>
<protein>
    <submittedName>
        <fullName evidence="1">Uncharacterized protein</fullName>
    </submittedName>
</protein>
<keyword evidence="2" id="KW-1185">Reference proteome</keyword>
<evidence type="ECO:0000313" key="2">
    <source>
        <dbReference type="Proteomes" id="UP000499080"/>
    </source>
</evidence>
<reference evidence="1 2" key="1">
    <citation type="journal article" date="2019" name="Sci. Rep.">
        <title>Orb-weaving spider Araneus ventricosus genome elucidates the spidroin gene catalogue.</title>
        <authorList>
            <person name="Kono N."/>
            <person name="Nakamura H."/>
            <person name="Ohtoshi R."/>
            <person name="Moran D.A.P."/>
            <person name="Shinohara A."/>
            <person name="Yoshida Y."/>
            <person name="Fujiwara M."/>
            <person name="Mori M."/>
            <person name="Tomita M."/>
            <person name="Arakawa K."/>
        </authorList>
    </citation>
    <scope>NUCLEOTIDE SEQUENCE [LARGE SCALE GENOMIC DNA]</scope>
</reference>
<dbReference type="AlphaFoldDB" id="A0A4Y2C9V0"/>
<dbReference type="EMBL" id="BGPR01000165">
    <property type="protein sequence ID" value="GBM01133.1"/>
    <property type="molecule type" value="Genomic_DNA"/>
</dbReference>
<organism evidence="1 2">
    <name type="scientific">Araneus ventricosus</name>
    <name type="common">Orbweaver spider</name>
    <name type="synonym">Epeira ventricosa</name>
    <dbReference type="NCBI Taxonomy" id="182803"/>
    <lineage>
        <taxon>Eukaryota</taxon>
        <taxon>Metazoa</taxon>
        <taxon>Ecdysozoa</taxon>
        <taxon>Arthropoda</taxon>
        <taxon>Chelicerata</taxon>
        <taxon>Arachnida</taxon>
        <taxon>Araneae</taxon>
        <taxon>Araneomorphae</taxon>
        <taxon>Entelegynae</taxon>
        <taxon>Araneoidea</taxon>
        <taxon>Araneidae</taxon>
        <taxon>Araneus</taxon>
    </lineage>
</organism>
<sequence length="253" mass="29457">MELRKGALLNERIHSKPHVKKIGRIPSQWEAIPSITYSLPKNEICHRIWDSTRVLWPVLLQEEALSTFSLALLAELYFFSFKGNLFPSFKTVQLHFPSHQSHKLTHFWQHSNLASRFHPKENKTRKRKRERSPRVLRTSSLSVFRAILFIYSSWSYSSASAGVVRFLLTPPFCAKNPSNSCGCKWRTRPTKVRPETFPRKPIFLYAVVERKNLVSTNNYNKKQAGRNRVNLYGRYFLSCKVEFPATSSVLQTL</sequence>